<name>A0ABD2JHI9_HETSC</name>
<evidence type="ECO:0000313" key="1">
    <source>
        <dbReference type="EMBL" id="KAL3090047.1"/>
    </source>
</evidence>
<accession>A0ABD2JHI9</accession>
<evidence type="ECO:0000313" key="2">
    <source>
        <dbReference type="Proteomes" id="UP001620645"/>
    </source>
</evidence>
<keyword evidence="2" id="KW-1185">Reference proteome</keyword>
<proteinExistence type="predicted"/>
<organism evidence="1 2">
    <name type="scientific">Heterodera schachtii</name>
    <name type="common">Sugarbeet cyst nematode worm</name>
    <name type="synonym">Tylenchus schachtii</name>
    <dbReference type="NCBI Taxonomy" id="97005"/>
    <lineage>
        <taxon>Eukaryota</taxon>
        <taxon>Metazoa</taxon>
        <taxon>Ecdysozoa</taxon>
        <taxon>Nematoda</taxon>
        <taxon>Chromadorea</taxon>
        <taxon>Rhabditida</taxon>
        <taxon>Tylenchina</taxon>
        <taxon>Tylenchomorpha</taxon>
        <taxon>Tylenchoidea</taxon>
        <taxon>Heteroderidae</taxon>
        <taxon>Heteroderinae</taxon>
        <taxon>Heterodera</taxon>
    </lineage>
</organism>
<gene>
    <name evidence="1" type="ORF">niasHS_006499</name>
</gene>
<comment type="caution">
    <text evidence="1">The sequence shown here is derived from an EMBL/GenBank/DDBJ whole genome shotgun (WGS) entry which is preliminary data.</text>
</comment>
<dbReference type="Proteomes" id="UP001620645">
    <property type="component" value="Unassembled WGS sequence"/>
</dbReference>
<protein>
    <submittedName>
        <fullName evidence="1">Uncharacterized protein</fullName>
    </submittedName>
</protein>
<dbReference type="AlphaFoldDB" id="A0ABD2JHI9"/>
<reference evidence="1 2" key="1">
    <citation type="submission" date="2024-10" db="EMBL/GenBank/DDBJ databases">
        <authorList>
            <person name="Kim D."/>
        </authorList>
    </citation>
    <scope>NUCLEOTIDE SEQUENCE [LARGE SCALE GENOMIC DNA]</scope>
    <source>
        <strain evidence="1">Taebaek</strain>
    </source>
</reference>
<dbReference type="EMBL" id="JBICCN010000143">
    <property type="protein sequence ID" value="KAL3090047.1"/>
    <property type="molecule type" value="Genomic_DNA"/>
</dbReference>
<sequence>MIAPFDRFRPLPSPFAIGFCFVFAALCVAASPSAKAFLQQQQQQTTLPLVQIVDQQQLDSDAQTVPAHFRPSSIAFLCANSFPPSPQLAQMCADLTGIVLLPSADDDDGPRRPILIGPEGIGIGTQRKRHFWSGRIAALEGRAENGAGGTNGGGSAEKRAYDYIRFGRRSSAVAAIPKLAKQQRKKSADTSGARTAYDYIRFG</sequence>